<name>A0A0M8ZYR8_9HYME</name>
<reference evidence="2 3" key="1">
    <citation type="submission" date="2015-07" db="EMBL/GenBank/DDBJ databases">
        <title>The genome of Melipona quadrifasciata.</title>
        <authorList>
            <person name="Pan H."/>
            <person name="Kapheim K."/>
        </authorList>
    </citation>
    <scope>NUCLEOTIDE SEQUENCE [LARGE SCALE GENOMIC DNA]</scope>
    <source>
        <strain evidence="2">0111107301</strain>
        <tissue evidence="2">Whole body</tissue>
    </source>
</reference>
<evidence type="ECO:0000313" key="3">
    <source>
        <dbReference type="Proteomes" id="UP000053105"/>
    </source>
</evidence>
<dbReference type="AlphaFoldDB" id="A0A0M8ZYR8"/>
<accession>A0A0M8ZYR8</accession>
<organism evidence="2 3">
    <name type="scientific">Melipona quadrifasciata</name>
    <dbReference type="NCBI Taxonomy" id="166423"/>
    <lineage>
        <taxon>Eukaryota</taxon>
        <taxon>Metazoa</taxon>
        <taxon>Ecdysozoa</taxon>
        <taxon>Arthropoda</taxon>
        <taxon>Hexapoda</taxon>
        <taxon>Insecta</taxon>
        <taxon>Pterygota</taxon>
        <taxon>Neoptera</taxon>
        <taxon>Endopterygota</taxon>
        <taxon>Hymenoptera</taxon>
        <taxon>Apocrita</taxon>
        <taxon>Aculeata</taxon>
        <taxon>Apoidea</taxon>
        <taxon>Anthophila</taxon>
        <taxon>Apidae</taxon>
        <taxon>Melipona</taxon>
    </lineage>
</organism>
<proteinExistence type="predicted"/>
<sequence length="83" mass="9471">MQVFDLKLKKFLLDLFSRTVCWIWCGSCWNRGWLRMMMFDQEIYSHVPGSINLAVGSTSTIGSSPSSYNHANKGNMQGHFHAV</sequence>
<dbReference type="EMBL" id="KQ435812">
    <property type="protein sequence ID" value="KOX72826.1"/>
    <property type="molecule type" value="Genomic_DNA"/>
</dbReference>
<protein>
    <submittedName>
        <fullName evidence="2">Uncharacterized protein</fullName>
    </submittedName>
</protein>
<dbReference type="Proteomes" id="UP000053105">
    <property type="component" value="Unassembled WGS sequence"/>
</dbReference>
<evidence type="ECO:0000313" key="2">
    <source>
        <dbReference type="EMBL" id="KOX72826.1"/>
    </source>
</evidence>
<evidence type="ECO:0000256" key="1">
    <source>
        <dbReference type="SAM" id="MobiDB-lite"/>
    </source>
</evidence>
<keyword evidence="3" id="KW-1185">Reference proteome</keyword>
<gene>
    <name evidence="2" type="ORF">WN51_00766</name>
</gene>
<feature type="region of interest" description="Disordered" evidence="1">
    <location>
        <begin position="64"/>
        <end position="83"/>
    </location>
</feature>